<dbReference type="SUPFAM" id="SSF53901">
    <property type="entry name" value="Thiolase-like"/>
    <property type="match status" value="1"/>
</dbReference>
<dbReference type="Pfam" id="PF13602">
    <property type="entry name" value="ADH_zinc_N_2"/>
    <property type="match status" value="1"/>
</dbReference>
<dbReference type="InterPro" id="IPR018201">
    <property type="entry name" value="Ketoacyl_synth_AS"/>
</dbReference>
<dbReference type="PROSITE" id="PS52019">
    <property type="entry name" value="PKS_MFAS_DH"/>
    <property type="match status" value="1"/>
</dbReference>
<keyword evidence="5" id="KW-0521">NADP</keyword>
<keyword evidence="8" id="KW-0012">Acyltransferase</keyword>
<dbReference type="InterPro" id="IPR014030">
    <property type="entry name" value="Ketoacyl_synth_N"/>
</dbReference>
<keyword evidence="1" id="KW-0596">Phosphopantetheine</keyword>
<dbReference type="GO" id="GO:0004315">
    <property type="term" value="F:3-oxoacyl-[acyl-carrier-protein] synthase activity"/>
    <property type="evidence" value="ECO:0007669"/>
    <property type="project" value="InterPro"/>
</dbReference>
<dbReference type="GO" id="GO:0006633">
    <property type="term" value="P:fatty acid biosynthetic process"/>
    <property type="evidence" value="ECO:0007669"/>
    <property type="project" value="InterPro"/>
</dbReference>
<dbReference type="Proteomes" id="UP001055219">
    <property type="component" value="Unassembled WGS sequence"/>
</dbReference>
<dbReference type="InterPro" id="IPR001227">
    <property type="entry name" value="Ac_transferase_dom_sf"/>
</dbReference>
<dbReference type="InterPro" id="IPR036736">
    <property type="entry name" value="ACP-like_sf"/>
</dbReference>
<accession>A0A9P9Y2D0</accession>
<dbReference type="Gene3D" id="3.10.129.110">
    <property type="entry name" value="Polyketide synthase dehydratase"/>
    <property type="match status" value="1"/>
</dbReference>
<dbReference type="Gene3D" id="3.40.366.10">
    <property type="entry name" value="Malonyl-Coenzyme A Acyl Carrier Protein, domain 2"/>
    <property type="match status" value="1"/>
</dbReference>
<comment type="caution">
    <text evidence="14">The sequence shown here is derived from an EMBL/GenBank/DDBJ whole genome shotgun (WGS) entry which is preliminary data.</text>
</comment>
<dbReference type="PANTHER" id="PTHR43775:SF49">
    <property type="entry name" value="SYNTHASE, PUTATIVE (JCVI)-RELATED"/>
    <property type="match status" value="1"/>
</dbReference>
<evidence type="ECO:0000259" key="11">
    <source>
        <dbReference type="PROSITE" id="PS50075"/>
    </source>
</evidence>
<dbReference type="Gene3D" id="1.10.1200.10">
    <property type="entry name" value="ACP-like"/>
    <property type="match status" value="1"/>
</dbReference>
<dbReference type="SMART" id="SM00829">
    <property type="entry name" value="PKS_ER"/>
    <property type="match status" value="1"/>
</dbReference>
<dbReference type="GeneID" id="75834803"/>
<dbReference type="Gene3D" id="3.40.50.150">
    <property type="entry name" value="Vaccinia Virus protein VP39"/>
    <property type="match status" value="1"/>
</dbReference>
<dbReference type="InterPro" id="IPR042104">
    <property type="entry name" value="PKS_dehydratase_sf"/>
</dbReference>
<dbReference type="InterPro" id="IPR049551">
    <property type="entry name" value="PKS_DH_C"/>
</dbReference>
<dbReference type="SMART" id="SM00822">
    <property type="entry name" value="PKS_KR"/>
    <property type="match status" value="1"/>
</dbReference>
<dbReference type="Pfam" id="PF21089">
    <property type="entry name" value="PKS_DH_N"/>
    <property type="match status" value="1"/>
</dbReference>
<dbReference type="InterPro" id="IPR014031">
    <property type="entry name" value="Ketoacyl_synth_C"/>
</dbReference>
<dbReference type="SUPFAM" id="SSF51735">
    <property type="entry name" value="NAD(P)-binding Rossmann-fold domains"/>
    <property type="match status" value="2"/>
</dbReference>
<organism evidence="14 15">
    <name type="scientific">Emericellopsis cladophorae</name>
    <dbReference type="NCBI Taxonomy" id="2686198"/>
    <lineage>
        <taxon>Eukaryota</taxon>
        <taxon>Fungi</taxon>
        <taxon>Dikarya</taxon>
        <taxon>Ascomycota</taxon>
        <taxon>Pezizomycotina</taxon>
        <taxon>Sordariomycetes</taxon>
        <taxon>Hypocreomycetidae</taxon>
        <taxon>Hypocreales</taxon>
        <taxon>Bionectriaceae</taxon>
        <taxon>Emericellopsis</taxon>
    </lineage>
</organism>
<dbReference type="Pfam" id="PF08659">
    <property type="entry name" value="KR"/>
    <property type="match status" value="1"/>
</dbReference>
<dbReference type="EMBL" id="JAGIXG020000014">
    <property type="protein sequence ID" value="KAI6782246.1"/>
    <property type="molecule type" value="Genomic_DNA"/>
</dbReference>
<dbReference type="InterPro" id="IPR020841">
    <property type="entry name" value="PKS_Beta-ketoAc_synthase_dom"/>
</dbReference>
<dbReference type="SMART" id="SM00826">
    <property type="entry name" value="PKS_DH"/>
    <property type="match status" value="1"/>
</dbReference>
<dbReference type="CDD" id="cd05195">
    <property type="entry name" value="enoyl_red"/>
    <property type="match status" value="1"/>
</dbReference>
<evidence type="ECO:0000256" key="7">
    <source>
        <dbReference type="ARBA" id="ARBA00023268"/>
    </source>
</evidence>
<dbReference type="GO" id="GO:0004312">
    <property type="term" value="F:fatty acid synthase activity"/>
    <property type="evidence" value="ECO:0007669"/>
    <property type="project" value="TreeGrafter"/>
</dbReference>
<dbReference type="SUPFAM" id="SSF50129">
    <property type="entry name" value="GroES-like"/>
    <property type="match status" value="1"/>
</dbReference>
<dbReference type="GO" id="GO:0016491">
    <property type="term" value="F:oxidoreductase activity"/>
    <property type="evidence" value="ECO:0007669"/>
    <property type="project" value="UniProtKB-KW"/>
</dbReference>
<dbReference type="InterPro" id="IPR013154">
    <property type="entry name" value="ADH-like_N"/>
</dbReference>
<dbReference type="InterPro" id="IPR020807">
    <property type="entry name" value="PKS_DH"/>
</dbReference>
<dbReference type="Gene3D" id="3.30.70.3290">
    <property type="match status" value="1"/>
</dbReference>
<protein>
    <submittedName>
        <fullName evidence="14">Polyketide synthase</fullName>
    </submittedName>
</protein>
<dbReference type="InterPro" id="IPR011032">
    <property type="entry name" value="GroES-like_sf"/>
</dbReference>
<dbReference type="PROSITE" id="PS50075">
    <property type="entry name" value="CARRIER"/>
    <property type="match status" value="1"/>
</dbReference>
<dbReference type="SUPFAM" id="SSF52151">
    <property type="entry name" value="FabD/lysophospholipase-like"/>
    <property type="match status" value="1"/>
</dbReference>
<keyword evidence="3" id="KW-0489">Methyltransferase</keyword>
<evidence type="ECO:0000256" key="5">
    <source>
        <dbReference type="ARBA" id="ARBA00022857"/>
    </source>
</evidence>
<feature type="active site" description="Proton acceptor; for dehydratase activity" evidence="9">
    <location>
        <position position="956"/>
    </location>
</feature>
<dbReference type="CDD" id="cd02440">
    <property type="entry name" value="AdoMet_MTases"/>
    <property type="match status" value="1"/>
</dbReference>
<evidence type="ECO:0000256" key="3">
    <source>
        <dbReference type="ARBA" id="ARBA00022603"/>
    </source>
</evidence>
<dbReference type="GO" id="GO:0032259">
    <property type="term" value="P:methylation"/>
    <property type="evidence" value="ECO:0007669"/>
    <property type="project" value="UniProtKB-KW"/>
</dbReference>
<dbReference type="InterPro" id="IPR020806">
    <property type="entry name" value="PKS_PP-bd"/>
</dbReference>
<dbReference type="GO" id="GO:0008168">
    <property type="term" value="F:methyltransferase activity"/>
    <property type="evidence" value="ECO:0007669"/>
    <property type="project" value="UniProtKB-KW"/>
</dbReference>
<dbReference type="Pfam" id="PF23297">
    <property type="entry name" value="ACP_SdgA_C"/>
    <property type="match status" value="1"/>
</dbReference>
<dbReference type="InterPro" id="IPR049552">
    <property type="entry name" value="PKS_DH_N"/>
</dbReference>
<evidence type="ECO:0000259" key="12">
    <source>
        <dbReference type="PROSITE" id="PS52004"/>
    </source>
</evidence>
<evidence type="ECO:0000313" key="15">
    <source>
        <dbReference type="Proteomes" id="UP001055219"/>
    </source>
</evidence>
<feature type="compositionally biased region" description="Basic and acidic residues" evidence="10">
    <location>
        <begin position="1"/>
        <end position="11"/>
    </location>
</feature>
<dbReference type="SUPFAM" id="SSF55048">
    <property type="entry name" value="Probable ACP-binding domain of malonyl-CoA ACP transacylase"/>
    <property type="match status" value="1"/>
</dbReference>
<evidence type="ECO:0000256" key="1">
    <source>
        <dbReference type="ARBA" id="ARBA00022450"/>
    </source>
</evidence>
<dbReference type="InterPro" id="IPR016036">
    <property type="entry name" value="Malonyl_transacylase_ACP-bd"/>
</dbReference>
<feature type="domain" description="Ketosynthase family 3 (KS3)" evidence="12">
    <location>
        <begin position="48"/>
        <end position="468"/>
    </location>
</feature>
<dbReference type="Gene3D" id="3.40.50.720">
    <property type="entry name" value="NAD(P)-binding Rossmann-like Domain"/>
    <property type="match status" value="2"/>
</dbReference>
<evidence type="ECO:0000259" key="13">
    <source>
        <dbReference type="PROSITE" id="PS52019"/>
    </source>
</evidence>
<dbReference type="InterPro" id="IPR016035">
    <property type="entry name" value="Acyl_Trfase/lysoPLipase"/>
</dbReference>
<dbReference type="Pfam" id="PF00698">
    <property type="entry name" value="Acyl_transf_1"/>
    <property type="match status" value="1"/>
</dbReference>
<keyword evidence="2" id="KW-0597">Phosphoprotein</keyword>
<feature type="domain" description="PKS/mFAS DH" evidence="13">
    <location>
        <begin position="925"/>
        <end position="1210"/>
    </location>
</feature>
<dbReference type="GO" id="GO:0031177">
    <property type="term" value="F:phosphopantetheine binding"/>
    <property type="evidence" value="ECO:0007669"/>
    <property type="project" value="InterPro"/>
</dbReference>
<dbReference type="Pfam" id="PF14765">
    <property type="entry name" value="PS-DH"/>
    <property type="match status" value="1"/>
</dbReference>
<dbReference type="InterPro" id="IPR016039">
    <property type="entry name" value="Thiolase-like"/>
</dbReference>
<keyword evidence="7" id="KW-0511">Multifunctional enzyme</keyword>
<dbReference type="PROSITE" id="PS52004">
    <property type="entry name" value="KS3_2"/>
    <property type="match status" value="1"/>
</dbReference>
<evidence type="ECO:0000256" key="8">
    <source>
        <dbReference type="ARBA" id="ARBA00023315"/>
    </source>
</evidence>
<feature type="domain" description="Carrier" evidence="11">
    <location>
        <begin position="2403"/>
        <end position="2481"/>
    </location>
</feature>
<dbReference type="InterPro" id="IPR013968">
    <property type="entry name" value="PKS_KR"/>
</dbReference>
<evidence type="ECO:0000256" key="9">
    <source>
        <dbReference type="PROSITE-ProRule" id="PRU01363"/>
    </source>
</evidence>
<dbReference type="InterPro" id="IPR014043">
    <property type="entry name" value="Acyl_transferase_dom"/>
</dbReference>
<dbReference type="Pfam" id="PF00109">
    <property type="entry name" value="ketoacyl-synt"/>
    <property type="match status" value="1"/>
</dbReference>
<feature type="region of interest" description="Disordered" evidence="10">
    <location>
        <begin position="1"/>
        <end position="26"/>
    </location>
</feature>
<dbReference type="GO" id="GO:0044550">
    <property type="term" value="P:secondary metabolite biosynthetic process"/>
    <property type="evidence" value="ECO:0007669"/>
    <property type="project" value="TreeGrafter"/>
</dbReference>
<evidence type="ECO:0000256" key="4">
    <source>
        <dbReference type="ARBA" id="ARBA00022679"/>
    </source>
</evidence>
<sequence>MAHLGDSHRVEASLPPDASHQSSVKLVSETDATSFTSAENYETLSSSSEPMAVVGMAMRLPGKVRNGTDFWELLTEKKSGLCAVPKDRFNIDAFHDPDGATGTLRMRQGYYLDDVDIQQFDTSFFSLSKTELERLDPQQRQLLEVTYECMEDAGATNWRGGNTGCYVGVFAEDWQDLNAKETQHRGGYRATGYGDFVLANRISYEYDLRGPSMTIKTACSSSLVGLDLACQAIRNGECENALICGTSLIFSPTMALALSDQGVLSPRGISRSFDASADGYGRGEAVNAIYIKKLSQALEDGDNIRAVIRGTAVNTDGRTQGMLIPSPVAQEKLIRQTYRKAGISDLSKTAFVECHGTGTVVGDPLETSAVGKCFGEQGMFITSVKPNVGHGEGAAGLTSLIKAILALEHRQIPPNIHFDTPNPDIPWKECNLQVPVDTEKWPRDRAERVILESIKQYHSYNQTQITPPSTDESPVDDLPTGTEVRTKTDAALSLSTSQHCQYLKKKHVVLRDVAYTLANRRDHKAHRGYLIASDSTVSESTTLGASSSSPRVVWVFTGQGAQWPEMGAELIDTNQVFHDTIKRLDSFLSGLPSPPAWTIETELRKGAGDSRVQKAELGHPLSIAVQIGLINVLSSWGLRPDLVLGHSSGEMSAAYASGSITAEAAMAAATFRGTTSGGDTPDKRGSMAALGLSAEDTRALLEEGVIVACENSPSSVTISGDSDKVENVVAKVKETHPGVLARLLRVEKAFHSHHMLEYGPLYEDHIQPFITSVDPEIPFYSSVTGQRLQGNGCLGAKYWRQNMESPVLFNGALREALKSQPSDTVLIEIGPHPALKGPIGQILRDLGRTDVHLGTLVRDRSCEESILHLAGRLFQHNFDVDFAALAPGQGHHVHDMPTYPWKQEAIHWAESRVAREWRFRQHKPHELLGVRVTEVINETCWRNKLSLSDVSWLEGHRVDGQIVMPGAGYVCMAGEAIRQLHEETTYTIKNMSISAGLVLDHDKLVELVTRLTPMTVDSADESTAYSFTVTSYDGTRWTKHCSGEVKPSVDKSVALESADEWPKALPRKVDEDDWYALLNRAGFNYTGLFRGLKALTSATVTDEALATVGTKEANRGDKYSLHPAVIDQCFQLFTVSAYRGLARNCTTIAVPTFIRELIVRPTQADVRVGALIKSSERGSFVGNLSAKESGRTILSLKGFKASALTSNDGADDSAPLITQMHWKQHQDFVNMERLLLPREACPVEWPLVEELMLLCSLDHLDIIKVSESTPSHLVKFFDWMQKYVARYRQGQAAFLKPESQLCDLDSAARLARINMIVGQVSQSQYAVFATAIHRLFMDAKAIFAGEAHPLHILLKDNVLGELYAVGDALDFTHAVRTLAHTNPRMRVLEVGAGTGGTTSKVLAALMSPYGERMYSSYLYTDISLGFMTAAKERFAHVEGIEYASFDITQDPISQGLAEGNFDLIVGSNVVHATPSLHTSLKHLRQLLSPGGRLFLEELCPDAKFINYVMGFLPGWWLGEEDSRPDEPYVSRDRWSKELVAAGFNEPDAFVLDGIAPYHQSAGILASPCLKVAKPASVTLLCCDEGFYYHEVKASLEAQGMTVHPHRLGDVLPRQDIVSILDLQQPILHDFSKQSFHQVLEAVKSLQSKLVWVTRSVQVSCQDPRTAMSLGFARTARNELSINFYTVEIDDKTERQQATDCVAQIFLKVQATEPDAESMDPDWEYAICDGETLVPRLHWQTMHEASASNFCSKATAPLKKLDLRAPGLLHTMGWQEGEALVPSQGQVVVQTKAVGMNFRDVLIALGVLDNSTSEIGLEGCGVVTAVGKGSEKLNVGDTVIYMSSGCFATQLALSETLCVKIDDSLTFEQGAGLPCVYATAAMALTDRANLQPGQTVLIHSACGGVGLAAIQIAQMLGAEIYCTVSNEEKILYIMTNCGISRDRIYNSRDASFLRDVMNHTKGKGVDVVLNSLSGDLLHASWDCVAEFGTMIEIGKRDFRRRAKLSMESFEQNRTFVGLDLWQISQVRPQKAAELLERCVGWIRDGLIKPGAIARIWEASQVQDAFRYMQGGRHIGKIIVKFPEDTSTLESTEFISSTSLRSDRSYLLVGGLGGLGRAVATWMVERGARHLIFLSRSAKSGGHIKDFQRDLESQGCEVQLAQGSVGVLDDVQAAIQGATKPIAGVLNLSMVLRDMSLAEMSFDDWTTAVAPKVQGTWNLHQCLMGEQLDFFILASSYSGIVGQWGQANYAAANTFLDAFVQYRHAQGHAASVIDIGVMGEVGFVWKNRDILDHFKRSGMRILKETELLDAMNLAIQRSKPKSNARTQVDVHGAHWNPSQIILGFCTSAPIAAPNTRVVWKADVRAGVYHNLNGQANAAAKATTEQDGIASLLALAASRPSILEEEKTTETIAAAVAKALTDFLIQDEDSIKVEQSPEHIGVDSLVAMELRNWDRQKFAVETNVMSIVQSASLMDLADNIRESLMERFEGQD</sequence>
<feature type="region of interest" description="N-terminal hotdog fold" evidence="9">
    <location>
        <begin position="925"/>
        <end position="1052"/>
    </location>
</feature>
<dbReference type="SMART" id="SM00825">
    <property type="entry name" value="PKS_KS"/>
    <property type="match status" value="1"/>
</dbReference>
<dbReference type="SUPFAM" id="SSF53335">
    <property type="entry name" value="S-adenosyl-L-methionine-dependent methyltransferases"/>
    <property type="match status" value="1"/>
</dbReference>
<dbReference type="InterPro" id="IPR029063">
    <property type="entry name" value="SAM-dependent_MTases_sf"/>
</dbReference>
<evidence type="ECO:0000256" key="2">
    <source>
        <dbReference type="ARBA" id="ARBA00022553"/>
    </source>
</evidence>
<evidence type="ECO:0000256" key="10">
    <source>
        <dbReference type="SAM" id="MobiDB-lite"/>
    </source>
</evidence>
<dbReference type="OrthoDB" id="329835at2759"/>
<evidence type="ECO:0000256" key="6">
    <source>
        <dbReference type="ARBA" id="ARBA00023002"/>
    </source>
</evidence>
<dbReference type="GO" id="GO:1901336">
    <property type="term" value="P:lactone biosynthetic process"/>
    <property type="evidence" value="ECO:0007669"/>
    <property type="project" value="UniProtKB-ARBA"/>
</dbReference>
<dbReference type="InterPro" id="IPR013217">
    <property type="entry name" value="Methyltransf_12"/>
</dbReference>
<feature type="region of interest" description="C-terminal hotdog fold" evidence="9">
    <location>
        <begin position="1066"/>
        <end position="1210"/>
    </location>
</feature>
<dbReference type="SUPFAM" id="SSF47336">
    <property type="entry name" value="ACP-like"/>
    <property type="match status" value="1"/>
</dbReference>
<dbReference type="InterPro" id="IPR049900">
    <property type="entry name" value="PKS_mFAS_DH"/>
</dbReference>
<proteinExistence type="predicted"/>
<dbReference type="Gene3D" id="3.40.47.10">
    <property type="match status" value="1"/>
</dbReference>
<dbReference type="InterPro" id="IPR020843">
    <property type="entry name" value="ER"/>
</dbReference>
<reference evidence="14" key="2">
    <citation type="submission" date="2022-07" db="EMBL/GenBank/DDBJ databases">
        <authorList>
            <person name="Goncalves M.F.M."/>
            <person name="Hilario S."/>
            <person name="Van De Peer Y."/>
            <person name="Esteves A.C."/>
            <person name="Alves A."/>
        </authorList>
    </citation>
    <scope>NUCLEOTIDE SEQUENCE</scope>
    <source>
        <strain evidence="14">MUM 19.33</strain>
    </source>
</reference>
<name>A0A9P9Y2D0_9HYPO</name>
<dbReference type="Gene3D" id="3.90.180.10">
    <property type="entry name" value="Medium-chain alcohol dehydrogenases, catalytic domain"/>
    <property type="match status" value="1"/>
</dbReference>
<dbReference type="CDD" id="cd00833">
    <property type="entry name" value="PKS"/>
    <property type="match status" value="1"/>
</dbReference>
<evidence type="ECO:0000313" key="14">
    <source>
        <dbReference type="EMBL" id="KAI6782246.1"/>
    </source>
</evidence>
<dbReference type="InterPro" id="IPR057326">
    <property type="entry name" value="KR_dom"/>
</dbReference>
<dbReference type="InterPro" id="IPR009081">
    <property type="entry name" value="PP-bd_ACP"/>
</dbReference>
<dbReference type="FunFam" id="3.40.50.720:FF:000209">
    <property type="entry name" value="Polyketide synthase Pks12"/>
    <property type="match status" value="1"/>
</dbReference>
<dbReference type="SMART" id="SM00823">
    <property type="entry name" value="PKS_PP"/>
    <property type="match status" value="1"/>
</dbReference>
<feature type="active site" description="Proton donor; for dehydratase activity" evidence="9">
    <location>
        <position position="1127"/>
    </location>
</feature>
<dbReference type="Pfam" id="PF02801">
    <property type="entry name" value="Ketoacyl-synt_C"/>
    <property type="match status" value="1"/>
</dbReference>
<dbReference type="InterPro" id="IPR036291">
    <property type="entry name" value="NAD(P)-bd_dom_sf"/>
</dbReference>
<dbReference type="SMART" id="SM00827">
    <property type="entry name" value="PKS_AT"/>
    <property type="match status" value="1"/>
</dbReference>
<dbReference type="Pfam" id="PF08240">
    <property type="entry name" value="ADH_N"/>
    <property type="match status" value="1"/>
</dbReference>
<dbReference type="RefSeq" id="XP_051363102.1">
    <property type="nucleotide sequence ID" value="XM_051505359.1"/>
</dbReference>
<gene>
    <name evidence="14" type="ORF">J7T54_008332</name>
</gene>
<dbReference type="PANTHER" id="PTHR43775">
    <property type="entry name" value="FATTY ACID SYNTHASE"/>
    <property type="match status" value="1"/>
</dbReference>
<keyword evidence="4" id="KW-0808">Transferase</keyword>
<dbReference type="PROSITE" id="PS00606">
    <property type="entry name" value="KS3_1"/>
    <property type="match status" value="1"/>
</dbReference>
<dbReference type="InterPro" id="IPR050091">
    <property type="entry name" value="PKS_NRPS_Biosynth_Enz"/>
</dbReference>
<dbReference type="Pfam" id="PF08242">
    <property type="entry name" value="Methyltransf_12"/>
    <property type="match status" value="1"/>
</dbReference>
<reference evidence="14" key="1">
    <citation type="journal article" date="2021" name="J Fungi (Basel)">
        <title>Genomic and Metabolomic Analyses of the Marine Fungus Emericellopsis cladophorae: Insights into Saltwater Adaptability Mechanisms and Its Biosynthetic Potential.</title>
        <authorList>
            <person name="Goncalves M.F.M."/>
            <person name="Hilario S."/>
            <person name="Van de Peer Y."/>
            <person name="Esteves A.C."/>
            <person name="Alves A."/>
        </authorList>
    </citation>
    <scope>NUCLEOTIDE SEQUENCE</scope>
    <source>
        <strain evidence="14">MUM 19.33</strain>
    </source>
</reference>
<keyword evidence="15" id="KW-1185">Reference proteome</keyword>
<keyword evidence="6" id="KW-0560">Oxidoreductase</keyword>